<dbReference type="GO" id="GO:0006740">
    <property type="term" value="P:NADPH regeneration"/>
    <property type="evidence" value="ECO:0007669"/>
    <property type="project" value="TreeGrafter"/>
</dbReference>
<dbReference type="Pfam" id="PF01408">
    <property type="entry name" value="GFO_IDH_MocA"/>
    <property type="match status" value="1"/>
</dbReference>
<dbReference type="GO" id="GO:0000166">
    <property type="term" value="F:nucleotide binding"/>
    <property type="evidence" value="ECO:0007669"/>
    <property type="project" value="InterPro"/>
</dbReference>
<dbReference type="PANTHER" id="PTHR42840:SF7">
    <property type="entry name" value="BINDING ROSSMANN FOLD OXIDOREDUCTASE, PUTATIVE (AFU_ORTHOLOGUE AFUA_4G10190)-RELATED"/>
    <property type="match status" value="1"/>
</dbReference>
<dbReference type="GO" id="GO:0016491">
    <property type="term" value="F:oxidoreductase activity"/>
    <property type="evidence" value="ECO:0007669"/>
    <property type="project" value="TreeGrafter"/>
</dbReference>
<sequence>MVARKLQVGVIGGGDVAQVVHLPILQLLSHLYITRAICDVSAKTSQHCASKFSIPTATTDPEVLFQDKEIDLIFVLTSDEYHAPYTIAALQAGKSVMVEKPMTLTIQSAQAILDAEQAAPGGARVFVGYMRRFAPSLKAFLREMATIGSIKYARVRDIIGPNSYFIGQSGCYPEKYMDDVSEAARQDRQSRLSALLEEAWGDSLGNLSPAQLDYCCLLANLGSHGLGVMREVLGGLPEKVLASTDNARWYTTMFAYRNRNAPHEPFTCLYETGIDEVPRFDSSVTVYGQKKTVSICYDTPFVKGLGITVEIDEMNEQGDKVHRSVQTSYEDAYTSELLELHDCIAGGRAIKTTALDAVEDLKLFKMMMDAYPVEKSGGQNHTGNTRFLPSGP</sequence>
<protein>
    <recommendedName>
        <fullName evidence="1">Gfo/Idh/MocA-like oxidoreductase N-terminal domain-containing protein</fullName>
    </recommendedName>
</protein>
<accession>A0AAD9SRT8</accession>
<organism evidence="2 3">
    <name type="scientific">Phomopsis amygdali</name>
    <name type="common">Fusicoccum amygdali</name>
    <dbReference type="NCBI Taxonomy" id="1214568"/>
    <lineage>
        <taxon>Eukaryota</taxon>
        <taxon>Fungi</taxon>
        <taxon>Dikarya</taxon>
        <taxon>Ascomycota</taxon>
        <taxon>Pezizomycotina</taxon>
        <taxon>Sordariomycetes</taxon>
        <taxon>Sordariomycetidae</taxon>
        <taxon>Diaporthales</taxon>
        <taxon>Diaporthaceae</taxon>
        <taxon>Diaporthe</taxon>
    </lineage>
</organism>
<dbReference type="Gene3D" id="3.40.50.720">
    <property type="entry name" value="NAD(P)-binding Rossmann-like Domain"/>
    <property type="match status" value="1"/>
</dbReference>
<comment type="caution">
    <text evidence="2">The sequence shown here is derived from an EMBL/GenBank/DDBJ whole genome shotgun (WGS) entry which is preliminary data.</text>
</comment>
<dbReference type="Gene3D" id="3.30.360.10">
    <property type="entry name" value="Dihydrodipicolinate Reductase, domain 2"/>
    <property type="match status" value="1"/>
</dbReference>
<dbReference type="PANTHER" id="PTHR42840">
    <property type="entry name" value="NAD(P)-BINDING ROSSMANN-FOLD SUPERFAMILY PROTEIN-RELATED"/>
    <property type="match status" value="1"/>
</dbReference>
<dbReference type="GO" id="GO:0005737">
    <property type="term" value="C:cytoplasm"/>
    <property type="evidence" value="ECO:0007669"/>
    <property type="project" value="TreeGrafter"/>
</dbReference>
<evidence type="ECO:0000259" key="1">
    <source>
        <dbReference type="Pfam" id="PF01408"/>
    </source>
</evidence>
<keyword evidence="3" id="KW-1185">Reference proteome</keyword>
<dbReference type="AlphaFoldDB" id="A0AAD9SRT8"/>
<feature type="domain" description="Gfo/Idh/MocA-like oxidoreductase N-terminal" evidence="1">
    <location>
        <begin position="7"/>
        <end position="119"/>
    </location>
</feature>
<evidence type="ECO:0000313" key="2">
    <source>
        <dbReference type="EMBL" id="KAK2614514.1"/>
    </source>
</evidence>
<name>A0AAD9SRT8_PHOAM</name>
<dbReference type="InterPro" id="IPR036291">
    <property type="entry name" value="NAD(P)-bd_dom_sf"/>
</dbReference>
<reference evidence="2" key="1">
    <citation type="submission" date="2023-06" db="EMBL/GenBank/DDBJ databases">
        <authorList>
            <person name="Noh H."/>
        </authorList>
    </citation>
    <scope>NUCLEOTIDE SEQUENCE</scope>
    <source>
        <strain evidence="2">DUCC20226</strain>
    </source>
</reference>
<gene>
    <name evidence="2" type="ORF">N8I77_001329</name>
</gene>
<dbReference type="EMBL" id="JAUJFL010000001">
    <property type="protein sequence ID" value="KAK2614514.1"/>
    <property type="molecule type" value="Genomic_DNA"/>
</dbReference>
<dbReference type="InterPro" id="IPR000683">
    <property type="entry name" value="Gfo/Idh/MocA-like_OxRdtase_N"/>
</dbReference>
<evidence type="ECO:0000313" key="3">
    <source>
        <dbReference type="Proteomes" id="UP001265746"/>
    </source>
</evidence>
<dbReference type="Proteomes" id="UP001265746">
    <property type="component" value="Unassembled WGS sequence"/>
</dbReference>
<dbReference type="SUPFAM" id="SSF51735">
    <property type="entry name" value="NAD(P)-binding Rossmann-fold domains"/>
    <property type="match status" value="1"/>
</dbReference>
<proteinExistence type="predicted"/>